<keyword evidence="2" id="KW-1185">Reference proteome</keyword>
<gene>
    <name evidence="1" type="ORF">SAMN05192576_2553</name>
</gene>
<dbReference type="STRING" id="1005944.SAMN05192576_2553"/>
<protein>
    <submittedName>
        <fullName evidence="1">NAD(P)-binding Rossmann-like domain-containing protein</fullName>
    </submittedName>
</protein>
<evidence type="ECO:0000313" key="1">
    <source>
        <dbReference type="EMBL" id="SDN62372.1"/>
    </source>
</evidence>
<organism evidence="1 2">
    <name type="scientific">Nocardioides szechwanensis</name>
    <dbReference type="NCBI Taxonomy" id="1005944"/>
    <lineage>
        <taxon>Bacteria</taxon>
        <taxon>Bacillati</taxon>
        <taxon>Actinomycetota</taxon>
        <taxon>Actinomycetes</taxon>
        <taxon>Propionibacteriales</taxon>
        <taxon>Nocardioidaceae</taxon>
        <taxon>Nocardioides</taxon>
    </lineage>
</organism>
<dbReference type="PANTHER" id="PTHR10668">
    <property type="entry name" value="PHYTOENE DEHYDROGENASE"/>
    <property type="match status" value="1"/>
</dbReference>
<reference evidence="1 2" key="1">
    <citation type="submission" date="2016-10" db="EMBL/GenBank/DDBJ databases">
        <authorList>
            <person name="de Groot N.N."/>
        </authorList>
    </citation>
    <scope>NUCLEOTIDE SEQUENCE [LARGE SCALE GENOMIC DNA]</scope>
    <source>
        <strain evidence="1 2">CGMCC 1.11147</strain>
    </source>
</reference>
<dbReference type="PANTHER" id="PTHR10668:SF105">
    <property type="entry name" value="DEHYDROGENASE-RELATED"/>
    <property type="match status" value="1"/>
</dbReference>
<evidence type="ECO:0000313" key="2">
    <source>
        <dbReference type="Proteomes" id="UP000199004"/>
    </source>
</evidence>
<dbReference type="Proteomes" id="UP000199004">
    <property type="component" value="Unassembled WGS sequence"/>
</dbReference>
<name>A0A1H0CWU2_9ACTN</name>
<dbReference type="OrthoDB" id="833207at2"/>
<sequence>MTSAVVVGSGPNGLAAALTLATAGVSVRVIEAAGSPGGGTRSAELTLPGLLHDECSAFHPLAVDTPFSRAAGLDAHGLEWCWPEIQYAHPLESGDGASAWRSATDTAADLGRDGPAWQAVFGELADRLDRISEDLFEPMLSLPHHPLDLALFGSLSALPASLLARRWRGPRAQAHGVHPVYAYAHVPSGWPGDATALVEAQIERFAPGFGERVLARHVRDVAAMSSYNANYVGGDIVTGANTPRQLVARPRAALDPYWLGTGLLYLCSAATPPGGGAHGMCGYNAAHSALRRLTRRG</sequence>
<dbReference type="AlphaFoldDB" id="A0A1H0CWU2"/>
<dbReference type="SUPFAM" id="SSF51905">
    <property type="entry name" value="FAD/NAD(P)-binding domain"/>
    <property type="match status" value="1"/>
</dbReference>
<dbReference type="RefSeq" id="WP_091025218.1">
    <property type="nucleotide sequence ID" value="NZ_BKAE01000006.1"/>
</dbReference>
<dbReference type="InterPro" id="IPR036188">
    <property type="entry name" value="FAD/NAD-bd_sf"/>
</dbReference>
<proteinExistence type="predicted"/>
<dbReference type="EMBL" id="FNIC01000003">
    <property type="protein sequence ID" value="SDN62372.1"/>
    <property type="molecule type" value="Genomic_DNA"/>
</dbReference>
<dbReference type="Pfam" id="PF13450">
    <property type="entry name" value="NAD_binding_8"/>
    <property type="match status" value="1"/>
</dbReference>
<accession>A0A1H0CWU2</accession>
<dbReference type="Gene3D" id="3.50.50.60">
    <property type="entry name" value="FAD/NAD(P)-binding domain"/>
    <property type="match status" value="1"/>
</dbReference>